<feature type="region of interest" description="Disordered" evidence="1">
    <location>
        <begin position="343"/>
        <end position="509"/>
    </location>
</feature>
<keyword evidence="2" id="KW-1133">Transmembrane helix</keyword>
<feature type="compositionally biased region" description="Basic and acidic residues" evidence="1">
    <location>
        <begin position="1023"/>
        <end position="1034"/>
    </location>
</feature>
<feature type="compositionally biased region" description="Basic and acidic residues" evidence="1">
    <location>
        <begin position="1166"/>
        <end position="1241"/>
    </location>
</feature>
<feature type="compositionally biased region" description="Basic and acidic residues" evidence="1">
    <location>
        <begin position="1043"/>
        <end position="1111"/>
    </location>
</feature>
<proteinExistence type="predicted"/>
<dbReference type="EMBL" id="PQXJ01000142">
    <property type="protein sequence ID" value="TGO60640.1"/>
    <property type="molecule type" value="Genomic_DNA"/>
</dbReference>
<evidence type="ECO:0000313" key="4">
    <source>
        <dbReference type="Proteomes" id="UP000297452"/>
    </source>
</evidence>
<feature type="compositionally biased region" description="Basic and acidic residues" evidence="1">
    <location>
        <begin position="1423"/>
        <end position="1520"/>
    </location>
</feature>
<dbReference type="STRING" id="278944.A0A4Z1IN34"/>
<name>A0A4Z1IN34_9HELO</name>
<feature type="region of interest" description="Disordered" evidence="1">
    <location>
        <begin position="847"/>
        <end position="944"/>
    </location>
</feature>
<feature type="compositionally biased region" description="Polar residues" evidence="1">
    <location>
        <begin position="930"/>
        <end position="944"/>
    </location>
</feature>
<keyword evidence="2" id="KW-0812">Transmembrane</keyword>
<sequence length="1786" mass="203506">MLSTLPWSHKIDDFVIFHNKGTENSNSRREIVEFGSTPLISRGNKTWIHGMHFNTVGNDFQAANVLQGIGAHFLARLDDLDRQWWGEHCLPFAVRVPILIVLARTYLLWTWLVICLGFFGHGFTIALIVPMVLDKATLLAYGCYGYLKRSIKAIRFMSTRQTIVAAIDRFTEKFASHVTFSSTMTFGYNMADMTGRRRRDLSYSRPGSVTLPEGKTQSLSDETEVGRSFSSRDSADLSGTIQDPDEPPPIRLQVFAGGLGGGGGPMLPGTGDGEIDLSDIGRPAQGTGKPSPKPVEADRDLNFKIPPPVKPKRQAVDISQFKNPDGSYDMARIQAVVSTRVQTGVQESRAERRAKRARGPTVPVPAMKPLDTTQATTLLGRAEEVYPSQVGRSGGRGGQQRKPRGNLKLSPIAERSSMGSKNTENFESKKKTVLPGGEESDNGKQPTVEEDKSAALEPIADDSGSLYGASPPRRPVQNPLPHDPNTSPAQSEKYRRWAAESADSPTVDEKFKEWVDRGRSSESKTAAQELEGWAQNDLYDAREKHLAWLFEQRGAASRQLKIETEKSRILKLRKVIINCTLGIKEAIRLEDKRQNRNASRKNVELETNVLVKTRFQELLQELDREVELEEKVEQVRLQKHMRHCSIWRKVFDMTPTERAALNIPVGYHFAAPAQHPTPMVLRESFAEQLLRDKWEKEDPSEELEDLFDHIGGFSDSEERDTYWEAFQDIRRPILLQRNKELTNLWKEQANQLKAERQDAWLKSEAEAEEKLLKLRQLDKRNKEEEEAKKRQFVDALAATVAKKKAEDAEVDKTIEDIEGVRDAPNAPPVAGQRKRMGFSGLVAGLKAKRDVLPEPSTQGEEASGRKGLPSVRTAPKVAGDSGAAETAVAVDVSLAPKDSAETDTRTTSSEEEENISLSEPRPGSPFRADNSLSSIQEQRSSLSFETDREVADFLEYMAMVRRNEEVVRTGEGELIDSELMREKEKRVMILVPIDPAEEVEKQKRIQAAEKRLKKIIARATMPKEELKALEEKEHQQRKRAKEKKKEEERKRKEIDKENRAEKERKEREAREMAVRDQINREREEKAKVDQIARDKIAKDLKDKEDKKKPDVPVDFAGDILTKIKNDLLAKAGGVGLSKPAGEVDSKQDNKVLDDYMKEIMRKFEEELAQKDNAGKGKDKPEKNTAKDKDKPAEKPPAETDSVKKARIEKGYAEQKDLEAARARDKEALARRKKEAEAEAAKNKPGVDYAARDEAERLAREERERETRERDRLAQERADELKNRPALTAEQKAEAEAKRAKLQKIAQEEEEEKKKRAKIAEDQRKRKDKIIQDENDERERKERERVEKEAQEALRRKKLSDERRAKEPKDKEEIERLRVQEERRKLAADLREKKRKEGEENERLKKAEADRLADEEIERLQKELERNELLQKENEEKKRLEQEKKDEDDRLLDEQVNRQWDKLQLEKAAQQKEKDRIERDERDQEERERNERLKKLEEDRLARDRIAKKQKEKEEAEKSVRVENLQSEVQNPDLRKERKEREKKEKDKKEKEAAAAAATLANRAQGGGLFQNITGRINFPDLSWLNFRGPAHLQERAGNVASDAPSPSIRAPISADYELAPVDIAWMHAYAAESAARRKISVNLTIFSSVKQHLSGAAPPHYLVCHDIPMLWNVSQLKRHLSAIVQKAKTGEKKAVRLRIERRWLKNGSKTLVEEGFRDWESVVVVMVEAGENVREGDWKECVREADGMAGWIEGWPGKGALRMPADRKAWLAEAFEGVFEAPVMGK</sequence>
<feature type="transmembrane region" description="Helical" evidence="2">
    <location>
        <begin position="106"/>
        <end position="133"/>
    </location>
</feature>
<evidence type="ECO:0000313" key="3">
    <source>
        <dbReference type="EMBL" id="TGO60640.1"/>
    </source>
</evidence>
<keyword evidence="2" id="KW-0472">Membrane</keyword>
<evidence type="ECO:0000256" key="1">
    <source>
        <dbReference type="SAM" id="MobiDB-lite"/>
    </source>
</evidence>
<dbReference type="Proteomes" id="UP000297452">
    <property type="component" value="Unassembled WGS sequence"/>
</dbReference>
<feature type="compositionally biased region" description="Basic and acidic residues" evidence="1">
    <location>
        <begin position="1249"/>
        <end position="1282"/>
    </location>
</feature>
<protein>
    <submittedName>
        <fullName evidence="3">Uncharacterized protein</fullName>
    </submittedName>
</protein>
<evidence type="ECO:0000256" key="2">
    <source>
        <dbReference type="SAM" id="Phobius"/>
    </source>
</evidence>
<gene>
    <name evidence="3" type="ORF">BOTNAR_0142g00110</name>
</gene>
<feature type="region of interest" description="Disordered" evidence="1">
    <location>
        <begin position="1166"/>
        <end position="1411"/>
    </location>
</feature>
<comment type="caution">
    <text evidence="3">The sequence shown here is derived from an EMBL/GenBank/DDBJ whole genome shotgun (WGS) entry which is preliminary data.</text>
</comment>
<accession>A0A4Z1IN34</accession>
<feature type="region of interest" description="Disordered" evidence="1">
    <location>
        <begin position="1023"/>
        <end position="1113"/>
    </location>
</feature>
<feature type="compositionally biased region" description="Basic and acidic residues" evidence="1">
    <location>
        <begin position="1532"/>
        <end position="1552"/>
    </location>
</feature>
<keyword evidence="4" id="KW-1185">Reference proteome</keyword>
<feature type="region of interest" description="Disordered" evidence="1">
    <location>
        <begin position="1423"/>
        <end position="1552"/>
    </location>
</feature>
<organism evidence="3 4">
    <name type="scientific">Botryotinia narcissicola</name>
    <dbReference type="NCBI Taxonomy" id="278944"/>
    <lineage>
        <taxon>Eukaryota</taxon>
        <taxon>Fungi</taxon>
        <taxon>Dikarya</taxon>
        <taxon>Ascomycota</taxon>
        <taxon>Pezizomycotina</taxon>
        <taxon>Leotiomycetes</taxon>
        <taxon>Helotiales</taxon>
        <taxon>Sclerotiniaceae</taxon>
        <taxon>Botryotinia</taxon>
    </lineage>
</organism>
<feature type="region of interest" description="Disordered" evidence="1">
    <location>
        <begin position="199"/>
        <end position="249"/>
    </location>
</feature>
<feature type="region of interest" description="Disordered" evidence="1">
    <location>
        <begin position="278"/>
        <end position="315"/>
    </location>
</feature>
<dbReference type="OrthoDB" id="3558403at2759"/>
<reference evidence="3 4" key="1">
    <citation type="submission" date="2017-12" db="EMBL/GenBank/DDBJ databases">
        <title>Comparative genomics of Botrytis spp.</title>
        <authorList>
            <person name="Valero-Jimenez C.A."/>
            <person name="Tapia P."/>
            <person name="Veloso J."/>
            <person name="Silva-Moreno E."/>
            <person name="Staats M."/>
            <person name="Valdes J.H."/>
            <person name="Van Kan J.A.L."/>
        </authorList>
    </citation>
    <scope>NUCLEOTIDE SEQUENCE [LARGE SCALE GENOMIC DNA]</scope>
    <source>
        <strain evidence="3 4">MUCL2120</strain>
    </source>
</reference>
<feature type="compositionally biased region" description="Basic and acidic residues" evidence="1">
    <location>
        <begin position="1311"/>
        <end position="1411"/>
    </location>
</feature>
<feature type="compositionally biased region" description="Polar residues" evidence="1">
    <location>
        <begin position="228"/>
        <end position="241"/>
    </location>
</feature>